<accession>A0A5M9M8L1</accession>
<organism evidence="1 2">
    <name type="scientific">Aspergillus tanneri</name>
    <dbReference type="NCBI Taxonomy" id="1220188"/>
    <lineage>
        <taxon>Eukaryota</taxon>
        <taxon>Fungi</taxon>
        <taxon>Dikarya</taxon>
        <taxon>Ascomycota</taxon>
        <taxon>Pezizomycotina</taxon>
        <taxon>Eurotiomycetes</taxon>
        <taxon>Eurotiomycetidae</taxon>
        <taxon>Eurotiales</taxon>
        <taxon>Aspergillaceae</taxon>
        <taxon>Aspergillus</taxon>
        <taxon>Aspergillus subgen. Circumdati</taxon>
    </lineage>
</organism>
<dbReference type="GeneID" id="54334521"/>
<protein>
    <recommendedName>
        <fullName evidence="3">Fungal-type protein kinase domain-containing protein</fullName>
    </recommendedName>
</protein>
<dbReference type="Proteomes" id="UP000324241">
    <property type="component" value="Unassembled WGS sequence"/>
</dbReference>
<name>A0A5M9M8L1_9EURO</name>
<dbReference type="EMBL" id="QUQM01000009">
    <property type="protein sequence ID" value="KAA8641684.1"/>
    <property type="molecule type" value="Genomic_DNA"/>
</dbReference>
<proteinExistence type="predicted"/>
<dbReference type="RefSeq" id="XP_033421046.1">
    <property type="nucleotide sequence ID" value="XM_033576382.1"/>
</dbReference>
<evidence type="ECO:0008006" key="3">
    <source>
        <dbReference type="Google" id="ProtNLM"/>
    </source>
</evidence>
<comment type="caution">
    <text evidence="1">The sequence shown here is derived from an EMBL/GenBank/DDBJ whole genome shotgun (WGS) entry which is preliminary data.</text>
</comment>
<evidence type="ECO:0000313" key="1">
    <source>
        <dbReference type="EMBL" id="KAA8641684.1"/>
    </source>
</evidence>
<dbReference type="AlphaFoldDB" id="A0A5M9M8L1"/>
<dbReference type="OrthoDB" id="4367324at2759"/>
<sequence>MANQVSLMEYLQHGFQPIPIIDQEQSKQNTRNDRYRASDIANVGHWSTFSLSTIQQRFGATLQAALIPNEPVPPSPSRAINSEAAVRSRLDAYLTNRIIRSLRCGFTYMRSTQQLSGLTVLNYDVGTMAQIIDCYIPDIAYFDPSLSADIRPNRVPGDIKPSYKWSLEMKTSDNPRTRTEFKQALSQVNFYMKQHHTRFSFILTDREFVAIRRLDRNGNLELSASIPLTVHGTTSEPKLTAVLGLWYLGMLAADDQSWYLQ</sequence>
<gene>
    <name evidence="1" type="ORF">ATNIH1004_011820</name>
</gene>
<dbReference type="VEuPathDB" id="FungiDB:EYZ11_011229"/>
<reference evidence="1 2" key="1">
    <citation type="submission" date="2019-08" db="EMBL/GenBank/DDBJ databases">
        <title>The genome sequence of a newly discovered highly antifungal drug resistant Aspergillus species, Aspergillus tanneri NIH 1004.</title>
        <authorList>
            <person name="Mounaud S."/>
            <person name="Singh I."/>
            <person name="Joardar V."/>
            <person name="Pakala S."/>
            <person name="Pakala S."/>
            <person name="Venepally P."/>
            <person name="Chung J.K."/>
            <person name="Losada L."/>
            <person name="Nierman W.C."/>
        </authorList>
    </citation>
    <scope>NUCLEOTIDE SEQUENCE [LARGE SCALE GENOMIC DNA]</scope>
    <source>
        <strain evidence="1 2">NIH1004</strain>
    </source>
</reference>
<evidence type="ECO:0000313" key="2">
    <source>
        <dbReference type="Proteomes" id="UP000324241"/>
    </source>
</evidence>